<feature type="region of interest" description="Disordered" evidence="1">
    <location>
        <begin position="306"/>
        <end position="336"/>
    </location>
</feature>
<comment type="caution">
    <text evidence="2">The sequence shown here is derived from an EMBL/GenBank/DDBJ whole genome shotgun (WGS) entry which is preliminary data.</text>
</comment>
<protein>
    <submittedName>
        <fullName evidence="2">Uncharacterized protein</fullName>
    </submittedName>
</protein>
<dbReference type="VEuPathDB" id="TrichDB:TRFO_23913"/>
<keyword evidence="3" id="KW-1185">Reference proteome</keyword>
<dbReference type="InterPro" id="IPR011989">
    <property type="entry name" value="ARM-like"/>
</dbReference>
<dbReference type="InterPro" id="IPR016024">
    <property type="entry name" value="ARM-type_fold"/>
</dbReference>
<evidence type="ECO:0000313" key="2">
    <source>
        <dbReference type="EMBL" id="OHT07742.1"/>
    </source>
</evidence>
<dbReference type="RefSeq" id="XP_068360878.1">
    <property type="nucleotide sequence ID" value="XM_068503448.1"/>
</dbReference>
<evidence type="ECO:0000256" key="1">
    <source>
        <dbReference type="SAM" id="MobiDB-lite"/>
    </source>
</evidence>
<gene>
    <name evidence="2" type="ORF">TRFO_23913</name>
</gene>
<proteinExistence type="predicted"/>
<dbReference type="AlphaFoldDB" id="A0A1J4KDN4"/>
<dbReference type="Proteomes" id="UP000179807">
    <property type="component" value="Unassembled WGS sequence"/>
</dbReference>
<evidence type="ECO:0000313" key="3">
    <source>
        <dbReference type="Proteomes" id="UP000179807"/>
    </source>
</evidence>
<name>A0A1J4KDN4_9EUKA</name>
<dbReference type="GeneID" id="94838152"/>
<dbReference type="Gene3D" id="1.25.10.10">
    <property type="entry name" value="Leucine-rich Repeat Variant"/>
    <property type="match status" value="1"/>
</dbReference>
<dbReference type="EMBL" id="MLAK01000687">
    <property type="protein sequence ID" value="OHT07742.1"/>
    <property type="molecule type" value="Genomic_DNA"/>
</dbReference>
<reference evidence="2" key="1">
    <citation type="submission" date="2016-10" db="EMBL/GenBank/DDBJ databases">
        <authorList>
            <person name="Benchimol M."/>
            <person name="Almeida L.G."/>
            <person name="Vasconcelos A.T."/>
            <person name="Perreira-Neves A."/>
            <person name="Rosa I.A."/>
            <person name="Tasca T."/>
            <person name="Bogo M.R."/>
            <person name="de Souza W."/>
        </authorList>
    </citation>
    <scope>NUCLEOTIDE SEQUENCE [LARGE SCALE GENOMIC DNA]</scope>
    <source>
        <strain evidence="2">K</strain>
    </source>
</reference>
<sequence>MSLEKSIAQLKSRSPKLLIHSLSLISSKFTNKEIDDEYIESILSNIIPLLTSSHIQIRIHAFTILEAILENHLKNVPMDLYFSQLIEPISLTLNHIDDNINQKSVHCLNLLLAPPSDIEFDVYSDLFSFFVSCRSLEIRILILRNLQISNRQIPLNYIIPLVDDPNSIIQNIALKILSISDKQILSEKLSKFKLSPRSKSLIQTKCKITYNVNKDNNNSYQSQNAQTLNNSSLNVKNGKKSKTLSKTLPKEKMNLTAPSNKRLNQKQKTNYLELTPNNNTKNSQTKHYQLDSIDQNEEEMINLKPNLDQNLNPKENEENSKNDSLNSDNDDIKKKNDLINSPIGKIKETYHIFLPYRKEDVIKMTWPQKFAFIKDVKKSLNSKGKLMNSPKSIFDCIILTTDPIHEKVKFMLPQIFKTIILLCPEILIDIPRCEKLIFLYSIYNEWRRMERKY</sequence>
<dbReference type="SUPFAM" id="SSF48371">
    <property type="entry name" value="ARM repeat"/>
    <property type="match status" value="1"/>
</dbReference>
<accession>A0A1J4KDN4</accession>
<organism evidence="2 3">
    <name type="scientific">Tritrichomonas foetus</name>
    <dbReference type="NCBI Taxonomy" id="1144522"/>
    <lineage>
        <taxon>Eukaryota</taxon>
        <taxon>Metamonada</taxon>
        <taxon>Parabasalia</taxon>
        <taxon>Tritrichomonadida</taxon>
        <taxon>Tritrichomonadidae</taxon>
        <taxon>Tritrichomonas</taxon>
    </lineage>
</organism>